<dbReference type="InterPro" id="IPR001466">
    <property type="entry name" value="Beta-lactam-related"/>
</dbReference>
<gene>
    <name evidence="3" type="ORF">PV367_02355</name>
</gene>
<evidence type="ECO:0000259" key="2">
    <source>
        <dbReference type="Pfam" id="PF00144"/>
    </source>
</evidence>
<feature type="region of interest" description="Disordered" evidence="1">
    <location>
        <begin position="69"/>
        <end position="92"/>
    </location>
</feature>
<dbReference type="RefSeq" id="WP_319688913.1">
    <property type="nucleotide sequence ID" value="NZ_JARAWN010000007.1"/>
</dbReference>
<accession>A0AAJ2PJS2</accession>
<dbReference type="SUPFAM" id="SSF56601">
    <property type="entry name" value="beta-lactamase/transpeptidase-like"/>
    <property type="match status" value="1"/>
</dbReference>
<evidence type="ECO:0000313" key="3">
    <source>
        <dbReference type="EMBL" id="MDX3128665.1"/>
    </source>
</evidence>
<dbReference type="AlphaFoldDB" id="A0AAJ2PJS2"/>
<dbReference type="PANTHER" id="PTHR43283:SF3">
    <property type="entry name" value="BETA-LACTAMASE FAMILY PROTEIN (AFU_ORTHOLOGUE AFUA_5G07500)"/>
    <property type="match status" value="1"/>
</dbReference>
<dbReference type="Proteomes" id="UP001273589">
    <property type="component" value="Unassembled WGS sequence"/>
</dbReference>
<dbReference type="GO" id="GO:0016787">
    <property type="term" value="F:hydrolase activity"/>
    <property type="evidence" value="ECO:0007669"/>
    <property type="project" value="UniProtKB-KW"/>
</dbReference>
<dbReference type="PANTHER" id="PTHR43283">
    <property type="entry name" value="BETA-LACTAMASE-RELATED"/>
    <property type="match status" value="1"/>
</dbReference>
<reference evidence="3" key="1">
    <citation type="journal article" date="2023" name="Microb. Genom.">
        <title>Mesoterricola silvestris gen. nov., sp. nov., Mesoterricola sediminis sp. nov., Geothrix oryzae sp. nov., Geothrix edaphica sp. nov., Geothrix rubra sp. nov., and Geothrix limicola sp. nov., six novel members of Acidobacteriota isolated from soils.</title>
        <authorList>
            <person name="Weisberg A.J."/>
            <person name="Pearce E."/>
            <person name="Kramer C.G."/>
            <person name="Chang J.H."/>
            <person name="Clarke C.R."/>
        </authorList>
    </citation>
    <scope>NUCLEOTIDE SEQUENCE</scope>
    <source>
        <strain evidence="3">ND06-05F</strain>
    </source>
</reference>
<dbReference type="EMBL" id="JARAWN010000007">
    <property type="protein sequence ID" value="MDX3128665.1"/>
    <property type="molecule type" value="Genomic_DNA"/>
</dbReference>
<proteinExistence type="predicted"/>
<keyword evidence="3" id="KW-0378">Hydrolase</keyword>
<evidence type="ECO:0000313" key="4">
    <source>
        <dbReference type="Proteomes" id="UP001273589"/>
    </source>
</evidence>
<protein>
    <submittedName>
        <fullName evidence="3">Serine hydrolase</fullName>
    </submittedName>
</protein>
<feature type="domain" description="Beta-lactamase-related" evidence="2">
    <location>
        <begin position="112"/>
        <end position="387"/>
    </location>
</feature>
<dbReference type="Gene3D" id="3.40.710.10">
    <property type="entry name" value="DD-peptidase/beta-lactamase superfamily"/>
    <property type="match status" value="1"/>
</dbReference>
<dbReference type="Pfam" id="PF00144">
    <property type="entry name" value="Beta-lactamase"/>
    <property type="match status" value="1"/>
</dbReference>
<name>A0AAJ2PJS2_9ACTN</name>
<dbReference type="InterPro" id="IPR050789">
    <property type="entry name" value="Diverse_Enzym_Activities"/>
</dbReference>
<comment type="caution">
    <text evidence="3">The sequence shown here is derived from an EMBL/GenBank/DDBJ whole genome shotgun (WGS) entry which is preliminary data.</text>
</comment>
<evidence type="ECO:0000256" key="1">
    <source>
        <dbReference type="SAM" id="MobiDB-lite"/>
    </source>
</evidence>
<organism evidence="3 4">
    <name type="scientific">Streptomyces europaeiscabiei</name>
    <dbReference type="NCBI Taxonomy" id="146819"/>
    <lineage>
        <taxon>Bacteria</taxon>
        <taxon>Bacillati</taxon>
        <taxon>Actinomycetota</taxon>
        <taxon>Actinomycetes</taxon>
        <taxon>Kitasatosporales</taxon>
        <taxon>Streptomycetaceae</taxon>
        <taxon>Streptomyces</taxon>
    </lineage>
</organism>
<dbReference type="InterPro" id="IPR012338">
    <property type="entry name" value="Beta-lactam/transpept-like"/>
</dbReference>
<sequence length="447" mass="48016">MVTYEERDEPTGTRAPRCTIDTSASWTSRGELAGPLSAATQGLFMWLSALRAPVVLALVSALALAACSNSSGTPEVGRSAGSGSTSPTSDLTDDSIQAVLDRALPRGGSGTMIAARGGKVTHCAGYGMADRALRIAASCDTVYDIMSMTKSFTAVAIMKLQMAGKLRVSDTISKFVGPVTADKRNITIHQLLTHTSGLPEALGDDYDPISRQQMIDGAAKSRLIAPPGTKFAYSNLGYSLLAAVIENASGMDYEHFLAEQIFAPAGMKHTGYVLPRWETERIAVEYDEQGVSQRRPLDHGWAADGPYWNLRGNGGLLSTARDMYRFHRALTSDILLDRDAQAMMFKAHAPTGLPGYDGYATGYGWIIMPDGSLATHSGGNDWSYGVNMHAVHGELMVFWISNQAAQNGKWDLQEIARPLMLKLIKQLQAGSSLGCGQRGVRMACGPW</sequence>